<accession>A0A9Q2S169</accession>
<dbReference type="Proteomes" id="UP000755667">
    <property type="component" value="Unassembled WGS sequence"/>
</dbReference>
<protein>
    <recommendedName>
        <fullName evidence="5">YkuD domain-containing protein</fullName>
    </recommendedName>
</protein>
<dbReference type="EMBL" id="JAFBXE010000004">
    <property type="protein sequence ID" value="MBM2412059.1"/>
    <property type="molecule type" value="Genomic_DNA"/>
</dbReference>
<dbReference type="GeneID" id="62642312"/>
<evidence type="ECO:0008006" key="5">
    <source>
        <dbReference type="Google" id="ProtNLM"/>
    </source>
</evidence>
<dbReference type="AlphaFoldDB" id="A0A9Q2S169"/>
<evidence type="ECO:0000313" key="1">
    <source>
        <dbReference type="EMBL" id="MBM2412059.1"/>
    </source>
</evidence>
<evidence type="ECO:0000313" key="4">
    <source>
        <dbReference type="Proteomes" id="UP000809440"/>
    </source>
</evidence>
<evidence type="ECO:0000313" key="2">
    <source>
        <dbReference type="EMBL" id="MBM2416727.1"/>
    </source>
</evidence>
<evidence type="ECO:0000313" key="3">
    <source>
        <dbReference type="Proteomes" id="UP000755667"/>
    </source>
</evidence>
<dbReference type="OrthoDB" id="7060747at2"/>
<reference evidence="1 4" key="1">
    <citation type="submission" date="2021-01" db="EMBL/GenBank/DDBJ databases">
        <title>Diatom-associated Roseobacters Show Island Model of Population Structure.</title>
        <authorList>
            <person name="Qu L."/>
            <person name="Feng X."/>
            <person name="Chen Y."/>
            <person name="Li L."/>
            <person name="Wang X."/>
            <person name="Hu Z."/>
            <person name="Wang H."/>
            <person name="Luo H."/>
        </authorList>
    </citation>
    <scope>NUCLEOTIDE SEQUENCE</scope>
    <source>
        <strain evidence="2 4">CC28-63</strain>
        <strain evidence="1">CC28-69</strain>
    </source>
</reference>
<gene>
    <name evidence="1" type="ORF">JQX41_07095</name>
    <name evidence="2" type="ORF">JQX48_07100</name>
</gene>
<proteinExistence type="predicted"/>
<organism evidence="1 3">
    <name type="scientific">Marivita cryptomonadis</name>
    <dbReference type="NCBI Taxonomy" id="505252"/>
    <lineage>
        <taxon>Bacteria</taxon>
        <taxon>Pseudomonadati</taxon>
        <taxon>Pseudomonadota</taxon>
        <taxon>Alphaproteobacteria</taxon>
        <taxon>Rhodobacterales</taxon>
        <taxon>Roseobacteraceae</taxon>
        <taxon>Marivita</taxon>
    </lineage>
</organism>
<dbReference type="Proteomes" id="UP000809440">
    <property type="component" value="Unassembled WGS sequence"/>
</dbReference>
<dbReference type="EMBL" id="JAFBXF010000004">
    <property type="protein sequence ID" value="MBM2416727.1"/>
    <property type="molecule type" value="Genomic_DNA"/>
</dbReference>
<comment type="caution">
    <text evidence="1">The sequence shown here is derived from an EMBL/GenBank/DDBJ whole genome shotgun (WGS) entry which is preliminary data.</text>
</comment>
<sequence length="153" mass="16722">MSYTINVVRKNGTGILTFKSGSINISETCWWDQEVVIDAGSYTGYATRMANKTDGTDGGNREAIWLGLKVPYNGNGGTANGFFIHKGTSASWSDGCIVLPGAKVYQMWSEITPKESGNITVNISDESVERGRPLDWDCTQHMHSMWGGMPAFD</sequence>
<name>A0A9Q2S169_9RHOB</name>
<keyword evidence="4" id="KW-1185">Reference proteome</keyword>
<dbReference type="RefSeq" id="WP_085631767.1">
    <property type="nucleotide sequence ID" value="NZ_JAFBWU010000004.1"/>
</dbReference>